<dbReference type="CDD" id="cd01949">
    <property type="entry name" value="GGDEF"/>
    <property type="match status" value="1"/>
</dbReference>
<dbReference type="InterPro" id="IPR000160">
    <property type="entry name" value="GGDEF_dom"/>
</dbReference>
<feature type="transmembrane region" description="Helical" evidence="3">
    <location>
        <begin position="181"/>
        <end position="203"/>
    </location>
</feature>
<dbReference type="NCBIfam" id="TIGR00254">
    <property type="entry name" value="GGDEF"/>
    <property type="match status" value="1"/>
</dbReference>
<name>A0ABS8CCF6_9BURK</name>
<dbReference type="EMBL" id="JACDXW010000003">
    <property type="protein sequence ID" value="MCB5363715.1"/>
    <property type="molecule type" value="Genomic_DNA"/>
</dbReference>
<dbReference type="Proteomes" id="UP000776983">
    <property type="component" value="Unassembled WGS sequence"/>
</dbReference>
<dbReference type="PANTHER" id="PTHR45138">
    <property type="entry name" value="REGULATORY COMPONENTS OF SENSORY TRANSDUCTION SYSTEM"/>
    <property type="match status" value="1"/>
</dbReference>
<dbReference type="SMART" id="SM00267">
    <property type="entry name" value="GGDEF"/>
    <property type="match status" value="1"/>
</dbReference>
<evidence type="ECO:0000256" key="3">
    <source>
        <dbReference type="SAM" id="Phobius"/>
    </source>
</evidence>
<dbReference type="Gene3D" id="3.30.70.270">
    <property type="match status" value="1"/>
</dbReference>
<organism evidence="5 6">
    <name type="scientific">Mesopusillimonas faecipullorum</name>
    <dbReference type="NCBI Taxonomy" id="2755040"/>
    <lineage>
        <taxon>Bacteria</taxon>
        <taxon>Pseudomonadati</taxon>
        <taxon>Pseudomonadota</taxon>
        <taxon>Betaproteobacteria</taxon>
        <taxon>Burkholderiales</taxon>
        <taxon>Alcaligenaceae</taxon>
        <taxon>Mesopusillimonas</taxon>
    </lineage>
</organism>
<keyword evidence="6" id="KW-1185">Reference proteome</keyword>
<keyword evidence="3" id="KW-0812">Transmembrane</keyword>
<evidence type="ECO:0000256" key="1">
    <source>
        <dbReference type="ARBA" id="ARBA00012528"/>
    </source>
</evidence>
<dbReference type="PROSITE" id="PS50887">
    <property type="entry name" value="GGDEF"/>
    <property type="match status" value="1"/>
</dbReference>
<feature type="transmembrane region" description="Helical" evidence="3">
    <location>
        <begin position="98"/>
        <end position="121"/>
    </location>
</feature>
<evidence type="ECO:0000313" key="5">
    <source>
        <dbReference type="EMBL" id="MCB5363715.1"/>
    </source>
</evidence>
<dbReference type="RefSeq" id="WP_226954087.1">
    <property type="nucleotide sequence ID" value="NZ_JACDXW010000003.1"/>
</dbReference>
<dbReference type="InterPro" id="IPR029787">
    <property type="entry name" value="Nucleotide_cyclase"/>
</dbReference>
<keyword evidence="3" id="KW-1133">Transmembrane helix</keyword>
<reference evidence="5 6" key="1">
    <citation type="submission" date="2020-07" db="EMBL/GenBank/DDBJ databases">
        <title>Pusillimonas sp. nov., isolated from poultry manure in Taiwan.</title>
        <authorList>
            <person name="Lin S.-Y."/>
            <person name="Tang Y.-S."/>
            <person name="Young C.-C."/>
        </authorList>
    </citation>
    <scope>NUCLEOTIDE SEQUENCE [LARGE SCALE GENOMIC DNA]</scope>
    <source>
        <strain evidence="5 6">CC-YST705</strain>
    </source>
</reference>
<proteinExistence type="predicted"/>
<evidence type="ECO:0000259" key="4">
    <source>
        <dbReference type="PROSITE" id="PS50887"/>
    </source>
</evidence>
<dbReference type="SUPFAM" id="SSF55073">
    <property type="entry name" value="Nucleotide cyclase"/>
    <property type="match status" value="1"/>
</dbReference>
<evidence type="ECO:0000313" key="6">
    <source>
        <dbReference type="Proteomes" id="UP000776983"/>
    </source>
</evidence>
<keyword evidence="3" id="KW-0472">Membrane</keyword>
<feature type="transmembrane region" description="Helical" evidence="3">
    <location>
        <begin position="69"/>
        <end position="91"/>
    </location>
</feature>
<sequence>MIGLFTLKNKFLELLRDALAHRSYSRDFAYVRNEYLRTRITLICTIFLVLLPFWSLLDWIMLPSDILPYLWPARIAMAVLLGVVLLLARYARHHLPRVLLACGLLLATPAAFYALLLAVIPQGTPPLIGYSFIPYMLVVMLAIFPFTLLESSVLGLSLLVLQAFALYRSEILFTSAGIQDLWLLVALLSIAVTANYFQLALMLRLHREATHDPLTGLLNRGALMRSMTQLSTRGDTSQTALLMMDLDHFKRINDQYGHMSGDDVLRHFTRQLSQTLRPTDIASRYGGEEFMAVLVDTDLPTALELAERIRHRTETSSLQDHEGNTIRYTVSIGIAMLKPGKNFETAIREADNRLYEAKRQARNRVVAVDTP</sequence>
<dbReference type="InterPro" id="IPR043128">
    <property type="entry name" value="Rev_trsase/Diguanyl_cyclase"/>
</dbReference>
<evidence type="ECO:0000256" key="2">
    <source>
        <dbReference type="ARBA" id="ARBA00034247"/>
    </source>
</evidence>
<gene>
    <name evidence="5" type="ORF">H0484_08125</name>
</gene>
<dbReference type="Pfam" id="PF00990">
    <property type="entry name" value="GGDEF"/>
    <property type="match status" value="1"/>
</dbReference>
<dbReference type="EC" id="2.7.7.65" evidence="1"/>
<accession>A0ABS8CCF6</accession>
<comment type="catalytic activity">
    <reaction evidence="2">
        <text>2 GTP = 3',3'-c-di-GMP + 2 diphosphate</text>
        <dbReference type="Rhea" id="RHEA:24898"/>
        <dbReference type="ChEBI" id="CHEBI:33019"/>
        <dbReference type="ChEBI" id="CHEBI:37565"/>
        <dbReference type="ChEBI" id="CHEBI:58805"/>
        <dbReference type="EC" id="2.7.7.65"/>
    </reaction>
</comment>
<feature type="domain" description="GGDEF" evidence="4">
    <location>
        <begin position="237"/>
        <end position="370"/>
    </location>
</feature>
<dbReference type="InterPro" id="IPR050469">
    <property type="entry name" value="Diguanylate_Cyclase"/>
</dbReference>
<protein>
    <recommendedName>
        <fullName evidence="1">diguanylate cyclase</fullName>
        <ecNumber evidence="1">2.7.7.65</ecNumber>
    </recommendedName>
</protein>
<feature type="transmembrane region" description="Helical" evidence="3">
    <location>
        <begin position="40"/>
        <end position="57"/>
    </location>
</feature>
<comment type="caution">
    <text evidence="5">The sequence shown here is derived from an EMBL/GenBank/DDBJ whole genome shotgun (WGS) entry which is preliminary data.</text>
</comment>
<dbReference type="PANTHER" id="PTHR45138:SF9">
    <property type="entry name" value="DIGUANYLATE CYCLASE DGCM-RELATED"/>
    <property type="match status" value="1"/>
</dbReference>